<name>A0A6C0BVY1_9ZZZZ</name>
<reference evidence="1" key="1">
    <citation type="journal article" date="2020" name="Nature">
        <title>Giant virus diversity and host interactions through global metagenomics.</title>
        <authorList>
            <person name="Schulz F."/>
            <person name="Roux S."/>
            <person name="Paez-Espino D."/>
            <person name="Jungbluth S."/>
            <person name="Walsh D.A."/>
            <person name="Denef V.J."/>
            <person name="McMahon K.D."/>
            <person name="Konstantinidis K.T."/>
            <person name="Eloe-Fadrosh E.A."/>
            <person name="Kyrpides N.C."/>
            <person name="Woyke T."/>
        </authorList>
    </citation>
    <scope>NUCLEOTIDE SEQUENCE</scope>
    <source>
        <strain evidence="1">GVMAG-M-3300020166-18</strain>
    </source>
</reference>
<dbReference type="EMBL" id="MN739271">
    <property type="protein sequence ID" value="QHS96595.1"/>
    <property type="molecule type" value="Genomic_DNA"/>
</dbReference>
<sequence length="221" mass="26140">MDVFVENKTIIQNYYIKYTTLINEYLNYAYENLPKDNSYTYIVIKGIELLTHIFKFNLLKTQNITVTIDICHKNYLYYIEFISQISANDNQLSLTPTDAVFFVLKKSVFNIINHDENDMSDLCPILNELIVFHNTLLFHYIDGIDINESHHFYAFNENIYLVTEHILKIHTLNNIKNLISYVMINKIKNTPFTILTKNVLTFMSHISQNYIDNKNIYNIVL</sequence>
<evidence type="ECO:0000313" key="1">
    <source>
        <dbReference type="EMBL" id="QHS96595.1"/>
    </source>
</evidence>
<protein>
    <submittedName>
        <fullName evidence="1">Uncharacterized protein</fullName>
    </submittedName>
</protein>
<organism evidence="1">
    <name type="scientific">viral metagenome</name>
    <dbReference type="NCBI Taxonomy" id="1070528"/>
    <lineage>
        <taxon>unclassified sequences</taxon>
        <taxon>metagenomes</taxon>
        <taxon>organismal metagenomes</taxon>
    </lineage>
</organism>
<accession>A0A6C0BVY1</accession>
<proteinExistence type="predicted"/>
<dbReference type="AlphaFoldDB" id="A0A6C0BVY1"/>